<keyword evidence="2" id="KW-0378">Hydrolase</keyword>
<dbReference type="PATRIC" id="fig|1121326.3.peg.576"/>
<dbReference type="InterPro" id="IPR002477">
    <property type="entry name" value="Peptidoglycan-bd-like"/>
</dbReference>
<dbReference type="PANTHER" id="PTHR30032:SF1">
    <property type="entry name" value="N-ACETYLMURAMOYL-L-ALANINE AMIDASE LYTC"/>
    <property type="match status" value="1"/>
</dbReference>
<keyword evidence="3" id="KW-1185">Reference proteome</keyword>
<dbReference type="AlphaFoldDB" id="A0A168E256"/>
<dbReference type="CDD" id="cd02696">
    <property type="entry name" value="MurNAc-LAA"/>
    <property type="match status" value="1"/>
</dbReference>
<reference evidence="2 3" key="1">
    <citation type="submission" date="2016-04" db="EMBL/GenBank/DDBJ databases">
        <title>Genome sequence of Clostridium magnum DSM 2767.</title>
        <authorList>
            <person name="Poehlein A."/>
            <person name="Uhlig R."/>
            <person name="Fischer R."/>
            <person name="Bahl H."/>
            <person name="Daniel R."/>
        </authorList>
    </citation>
    <scope>NUCLEOTIDE SEQUENCE [LARGE SCALE GENOMIC DNA]</scope>
    <source>
        <strain evidence="2 3">DSM 2767</strain>
    </source>
</reference>
<dbReference type="SUPFAM" id="SSF53187">
    <property type="entry name" value="Zn-dependent exopeptidases"/>
    <property type="match status" value="1"/>
</dbReference>
<dbReference type="InterPro" id="IPR002508">
    <property type="entry name" value="MurNAc-LAA_cat"/>
</dbReference>
<dbReference type="EC" id="3.5.1.28" evidence="2"/>
<feature type="domain" description="MurNAc-LAA" evidence="1">
    <location>
        <begin position="70"/>
        <end position="172"/>
    </location>
</feature>
<name>A0A168E256_9CLOT</name>
<dbReference type="InterPro" id="IPR051922">
    <property type="entry name" value="Bact_Sporulation_Assoc"/>
</dbReference>
<dbReference type="PANTHER" id="PTHR30032">
    <property type="entry name" value="N-ACETYLMURAMOYL-L-ALANINE AMIDASE-RELATED"/>
    <property type="match status" value="1"/>
</dbReference>
<dbReference type="InterPro" id="IPR036366">
    <property type="entry name" value="PGBDSf"/>
</dbReference>
<dbReference type="GO" id="GO:0009253">
    <property type="term" value="P:peptidoglycan catabolic process"/>
    <property type="evidence" value="ECO:0007669"/>
    <property type="project" value="InterPro"/>
</dbReference>
<dbReference type="InterPro" id="IPR036365">
    <property type="entry name" value="PGBD-like_sf"/>
</dbReference>
<dbReference type="STRING" id="1121326.CLMAG_06200"/>
<accession>A0A168E256</accession>
<evidence type="ECO:0000313" key="3">
    <source>
        <dbReference type="Proteomes" id="UP000076603"/>
    </source>
</evidence>
<dbReference type="EMBL" id="LWAE01000001">
    <property type="protein sequence ID" value="KZL93574.1"/>
    <property type="molecule type" value="Genomic_DNA"/>
</dbReference>
<evidence type="ECO:0000313" key="2">
    <source>
        <dbReference type="EMBL" id="KZL93574.1"/>
    </source>
</evidence>
<dbReference type="Pfam" id="PF01520">
    <property type="entry name" value="Amidase_3"/>
    <property type="match status" value="1"/>
</dbReference>
<dbReference type="RefSeq" id="WP_066617771.1">
    <property type="nucleotide sequence ID" value="NZ_FQXL01000031.1"/>
</dbReference>
<dbReference type="SUPFAM" id="SSF47090">
    <property type="entry name" value="PGBD-like"/>
    <property type="match status" value="1"/>
</dbReference>
<gene>
    <name evidence="2" type="primary">cwlC_1</name>
    <name evidence="2" type="ORF">CLMAG_06200</name>
</gene>
<dbReference type="OrthoDB" id="5344211at2"/>
<organism evidence="2 3">
    <name type="scientific">Clostridium magnum DSM 2767</name>
    <dbReference type="NCBI Taxonomy" id="1121326"/>
    <lineage>
        <taxon>Bacteria</taxon>
        <taxon>Bacillati</taxon>
        <taxon>Bacillota</taxon>
        <taxon>Clostridia</taxon>
        <taxon>Eubacteriales</taxon>
        <taxon>Clostridiaceae</taxon>
        <taxon>Clostridium</taxon>
    </lineage>
</organism>
<proteinExistence type="predicted"/>
<dbReference type="Gene3D" id="3.40.630.40">
    <property type="entry name" value="Zn-dependent exopeptidases"/>
    <property type="match status" value="1"/>
</dbReference>
<evidence type="ECO:0000259" key="1">
    <source>
        <dbReference type="SMART" id="SM00646"/>
    </source>
</evidence>
<dbReference type="GO" id="GO:0008745">
    <property type="term" value="F:N-acetylmuramoyl-L-alanine amidase activity"/>
    <property type="evidence" value="ECO:0007669"/>
    <property type="project" value="UniProtKB-EC"/>
</dbReference>
<sequence>MLSLNTIIAMDMGHTLSGPDYGTSAIKEESLLTREVGERVIAKLRALGYKVVNCSCDKATNIDASLYYRYDTANNSGAGIFISIHFNATIGGFGTEIYTYGSKEIPEAVAVLNAICALGYKNRGIKDGKGLAVIKHTNMPAMLVECCFVDSQHDMNIYNAEAIADAIVKGLTGQTVSNTVTSTTSTVKISDAIKALQYDLNIDYNAKLTLTGIADAATIAALKGIQSIIVKRHKSSVVKWIQQKLIGYGYLDKGTDTGIYDEPTFQAVTNMQKNWGRPTDGILRIETWNIFLNN</sequence>
<protein>
    <submittedName>
        <fullName evidence="2">Sporulation-specific N-acetylmuramoyl-L-alanine amidase</fullName>
        <ecNumber evidence="2">3.5.1.28</ecNumber>
    </submittedName>
</protein>
<dbReference type="Gene3D" id="1.10.101.10">
    <property type="entry name" value="PGBD-like superfamily/PGBD"/>
    <property type="match status" value="1"/>
</dbReference>
<dbReference type="SMART" id="SM00646">
    <property type="entry name" value="Ami_3"/>
    <property type="match status" value="1"/>
</dbReference>
<comment type="caution">
    <text evidence="2">The sequence shown here is derived from an EMBL/GenBank/DDBJ whole genome shotgun (WGS) entry which is preliminary data.</text>
</comment>
<dbReference type="Pfam" id="PF01471">
    <property type="entry name" value="PG_binding_1"/>
    <property type="match status" value="1"/>
</dbReference>
<dbReference type="Proteomes" id="UP000076603">
    <property type="component" value="Unassembled WGS sequence"/>
</dbReference>